<feature type="non-terminal residue" evidence="1">
    <location>
        <position position="1"/>
    </location>
</feature>
<evidence type="ECO:0000313" key="1">
    <source>
        <dbReference type="EMBL" id="CEQ41574.1"/>
    </source>
</evidence>
<dbReference type="PANTHER" id="PTHR43187">
    <property type="entry name" value="GLUTAMINE AMIDOTRANSFERASE DUG3-RELATED"/>
    <property type="match status" value="1"/>
</dbReference>
<dbReference type="PANTHER" id="PTHR43187:SF1">
    <property type="entry name" value="GLUTAMINE AMIDOTRANSFERASE DUG3-RELATED"/>
    <property type="match status" value="1"/>
</dbReference>
<reference evidence="2" key="1">
    <citation type="submission" date="2015-02" db="EMBL/GenBank/DDBJ databases">
        <authorList>
            <person name="Gon?alves P."/>
        </authorList>
    </citation>
    <scope>NUCLEOTIDE SEQUENCE [LARGE SCALE GENOMIC DNA]</scope>
</reference>
<accession>A0A0D6ENM9</accession>
<dbReference type="GO" id="GO:0008242">
    <property type="term" value="F:omega peptidase activity"/>
    <property type="evidence" value="ECO:0007669"/>
    <property type="project" value="TreeGrafter"/>
</dbReference>
<dbReference type="GO" id="GO:0005737">
    <property type="term" value="C:cytoplasm"/>
    <property type="evidence" value="ECO:0007669"/>
    <property type="project" value="TreeGrafter"/>
</dbReference>
<dbReference type="GO" id="GO:0006751">
    <property type="term" value="P:glutathione catabolic process"/>
    <property type="evidence" value="ECO:0007669"/>
    <property type="project" value="TreeGrafter"/>
</dbReference>
<gene>
    <name evidence="1" type="primary">SPOSA6832_03274</name>
</gene>
<evidence type="ECO:0000313" key="2">
    <source>
        <dbReference type="Proteomes" id="UP000243876"/>
    </source>
</evidence>
<dbReference type="Proteomes" id="UP000243876">
    <property type="component" value="Unassembled WGS sequence"/>
</dbReference>
<proteinExistence type="predicted"/>
<protein>
    <submittedName>
        <fullName evidence="1">SPOSA6832_03274-mRNA-1:cds</fullName>
    </submittedName>
</protein>
<sequence>MLNTVAQLRQYTEASGPGVEPSLMNFCVSDGTSVVATRYITSATEEAASLFFSTGSTFAEVEPGTFKMNKADKRERIILIASEPLTFERADWVEIPSQSCIVITPRVSFPRFRVVVPCRPRTHRRPCRPPPLQNNLLRYPIVDHYFQPNAVSNRADRYAKAKGYRWARPVAVEAN</sequence>
<name>A0A0D6ENM9_SPOSA</name>
<keyword evidence="2" id="KW-1185">Reference proteome</keyword>
<dbReference type="GO" id="GO:0061672">
    <property type="term" value="C:glutathione hydrolase complex"/>
    <property type="evidence" value="ECO:0007669"/>
    <property type="project" value="TreeGrafter"/>
</dbReference>
<dbReference type="InterPro" id="IPR052373">
    <property type="entry name" value="Gamma-glu_amide_hydrolase"/>
</dbReference>
<dbReference type="Gene3D" id="3.60.20.10">
    <property type="entry name" value="Glutamine Phosphoribosylpyrophosphate, subunit 1, domain 1"/>
    <property type="match status" value="1"/>
</dbReference>
<dbReference type="AlphaFoldDB" id="A0A0D6ENM9"/>
<dbReference type="OrthoDB" id="14446at2759"/>
<dbReference type="EMBL" id="CENE01000015">
    <property type="protein sequence ID" value="CEQ41574.1"/>
    <property type="molecule type" value="Genomic_DNA"/>
</dbReference>
<organism evidence="1 2">
    <name type="scientific">Sporidiobolus salmonicolor</name>
    <name type="common">Yeast-like fungus</name>
    <name type="synonym">Sporobolomyces salmonicolor</name>
    <dbReference type="NCBI Taxonomy" id="5005"/>
    <lineage>
        <taxon>Eukaryota</taxon>
        <taxon>Fungi</taxon>
        <taxon>Dikarya</taxon>
        <taxon>Basidiomycota</taxon>
        <taxon>Pucciniomycotina</taxon>
        <taxon>Microbotryomycetes</taxon>
        <taxon>Sporidiobolales</taxon>
        <taxon>Sporidiobolaceae</taxon>
        <taxon>Sporobolomyces</taxon>
    </lineage>
</organism>
<dbReference type="InterPro" id="IPR029055">
    <property type="entry name" value="Ntn_hydrolases_N"/>
</dbReference>